<dbReference type="PANTHER" id="PTHR23053">
    <property type="entry name" value="DLEC1 DELETED IN LUNG AND ESOPHAGEAL CANCER 1"/>
    <property type="match status" value="1"/>
</dbReference>
<reference evidence="1 2" key="1">
    <citation type="journal article" date="2013" name="Proc. Natl. Acad. Sci. U.S.A.">
        <title>The king cobra genome reveals dynamic gene evolution and adaptation in the snake venom system.</title>
        <authorList>
            <person name="Vonk F.J."/>
            <person name="Casewell N.R."/>
            <person name="Henkel C.V."/>
            <person name="Heimberg A.M."/>
            <person name="Jansen H.J."/>
            <person name="McCleary R.J."/>
            <person name="Kerkkamp H.M."/>
            <person name="Vos R.A."/>
            <person name="Guerreiro I."/>
            <person name="Calvete J.J."/>
            <person name="Wuster W."/>
            <person name="Woods A.E."/>
            <person name="Logan J.M."/>
            <person name="Harrison R.A."/>
            <person name="Castoe T.A."/>
            <person name="de Koning A.P."/>
            <person name="Pollock D.D."/>
            <person name="Yandell M."/>
            <person name="Calderon D."/>
            <person name="Renjifo C."/>
            <person name="Currier R.B."/>
            <person name="Salgado D."/>
            <person name="Pla D."/>
            <person name="Sanz L."/>
            <person name="Hyder A.S."/>
            <person name="Ribeiro J.M."/>
            <person name="Arntzen J.W."/>
            <person name="van den Thillart G.E."/>
            <person name="Boetzer M."/>
            <person name="Pirovano W."/>
            <person name="Dirks R.P."/>
            <person name="Spaink H.P."/>
            <person name="Duboule D."/>
            <person name="McGlinn E."/>
            <person name="Kini R.M."/>
            <person name="Richardson M.K."/>
        </authorList>
    </citation>
    <scope>NUCLEOTIDE SEQUENCE</scope>
    <source>
        <tissue evidence="1">Blood</tissue>
    </source>
</reference>
<dbReference type="Proteomes" id="UP000018936">
    <property type="component" value="Unassembled WGS sequence"/>
</dbReference>
<dbReference type="EMBL" id="AZIM01001231">
    <property type="protein sequence ID" value="ETE67630.1"/>
    <property type="molecule type" value="Genomic_DNA"/>
</dbReference>
<dbReference type="OrthoDB" id="442692at2759"/>
<feature type="non-terminal residue" evidence="1">
    <location>
        <position position="1"/>
    </location>
</feature>
<dbReference type="AlphaFoldDB" id="V8NZZ3"/>
<dbReference type="GO" id="GO:0003341">
    <property type="term" value="P:cilium movement"/>
    <property type="evidence" value="ECO:0007669"/>
    <property type="project" value="TreeGrafter"/>
</dbReference>
<gene>
    <name evidence="1" type="primary">HYDIN</name>
    <name evidence="1" type="ORF">L345_06577</name>
</gene>
<name>V8NZZ3_OPHHA</name>
<dbReference type="GO" id="GO:1904158">
    <property type="term" value="P:axonemal central apparatus assembly"/>
    <property type="evidence" value="ECO:0007669"/>
    <property type="project" value="TreeGrafter"/>
</dbReference>
<dbReference type="GO" id="GO:0005930">
    <property type="term" value="C:axoneme"/>
    <property type="evidence" value="ECO:0007669"/>
    <property type="project" value="TreeGrafter"/>
</dbReference>
<organism evidence="1 2">
    <name type="scientific">Ophiophagus hannah</name>
    <name type="common">King cobra</name>
    <name type="synonym">Naja hannah</name>
    <dbReference type="NCBI Taxonomy" id="8665"/>
    <lineage>
        <taxon>Eukaryota</taxon>
        <taxon>Metazoa</taxon>
        <taxon>Chordata</taxon>
        <taxon>Craniata</taxon>
        <taxon>Vertebrata</taxon>
        <taxon>Euteleostomi</taxon>
        <taxon>Lepidosauria</taxon>
        <taxon>Squamata</taxon>
        <taxon>Bifurcata</taxon>
        <taxon>Unidentata</taxon>
        <taxon>Episquamata</taxon>
        <taxon>Toxicofera</taxon>
        <taxon>Serpentes</taxon>
        <taxon>Colubroidea</taxon>
        <taxon>Elapidae</taxon>
        <taxon>Elapinae</taxon>
        <taxon>Ophiophagus</taxon>
    </lineage>
</organism>
<sequence>MAPQGPNPLEVPELARLEGAGFKTSRLLAFPQSQPLSPLGIRQFGKGVECLFINTAYLEVSFRSEALSPGEKVEIPISFYPREAISYHEIVTFEINGILQRTVEFFGKGIEMKIDVVEPPQKVLKFGAIPPGHIVKKGVTLVNNSVTFVVFSLSFVASIPELQEAKVLTMSPSGEITLKPQGGTCHVEVTFSPKSRILPFSEEVLLECQGVLNSLFIVQGCCQGIEVHLDQDHIPFGAVVLRSQASRRIVMQNSGDLGVGPDFSIKPIEGYISPGTSVPFEVTFHPCEQSQDICYENLPCHIQGGEPVVNFICQVRGKQTQTIMLSNKTNQPWILQPIIEGEQWKGPEYIRVEAHQQNKPYEVTYRPLAMNVENKKDQGSVFFPLPDGTGLLYLLQGTAEPPKSAGNIMREIPCKTSYTELLPITNWLNKLQRQMWKKGWAGLAISPQAAEEDLKGGRGDRKSTVVKNWMSVSLRLGTEWLPLLTRFRVILDMIKPEKLEVTTTLKTLDYTEVPASTKKDHKLTFFSYKEGMYTAKVTFRNEATQEFLFYLITFKATPCGPLGTLELTTAVRQSTASSVKVENPLHYQVSFNTDCRVPDINLPPQFMVPAQSEVQACLGNLPGPRV</sequence>
<evidence type="ECO:0000313" key="2">
    <source>
        <dbReference type="Proteomes" id="UP000018936"/>
    </source>
</evidence>
<dbReference type="InterPro" id="IPR033305">
    <property type="entry name" value="Hydin-like"/>
</dbReference>
<accession>V8NZZ3</accession>
<evidence type="ECO:0000313" key="1">
    <source>
        <dbReference type="EMBL" id="ETE67630.1"/>
    </source>
</evidence>
<protein>
    <submittedName>
        <fullName evidence="1">Hydrocephalus-inducing protein-like protein</fullName>
    </submittedName>
</protein>
<dbReference type="PANTHER" id="PTHR23053:SF0">
    <property type="entry name" value="HYDROCEPHALUS-INDUCING PROTEIN HOMOLOG"/>
    <property type="match status" value="1"/>
</dbReference>
<comment type="caution">
    <text evidence="1">The sequence shown here is derived from an EMBL/GenBank/DDBJ whole genome shotgun (WGS) entry which is preliminary data.</text>
</comment>
<proteinExistence type="predicted"/>
<dbReference type="InterPro" id="IPR013783">
    <property type="entry name" value="Ig-like_fold"/>
</dbReference>
<keyword evidence="2" id="KW-1185">Reference proteome</keyword>
<dbReference type="Gene3D" id="2.60.40.10">
    <property type="entry name" value="Immunoglobulins"/>
    <property type="match status" value="2"/>
</dbReference>